<dbReference type="InterPro" id="IPR036291">
    <property type="entry name" value="NAD(P)-bd_dom_sf"/>
</dbReference>
<evidence type="ECO:0000313" key="2">
    <source>
        <dbReference type="EMBL" id="GIH28738.1"/>
    </source>
</evidence>
<sequence>MTGATGFVGSHAVAALSAAGHEPILLVRNPEKARKVLGTLGLDQDFDDFAIVEADVRDAAAVRAGLARGEAVLHSAAEIAMGHGGLAATNVGGLRNVLGQAAELGLDPIVHVSTTAVFVPPQGPVITTESALASPRNDYGKTKIAGERYARELQDQGSPVTIVYPGGCCGPHQPTLDSLNEGLVAGLKQGWPIAPGGLALVDVRDVASALAACMVAGQGPRRYLLGGYFLTWTQLADLCDEVTGLTGRRFRVPAGVLRGAAAMLDTVKKVWRIKYPLTRDAVELMVTMVPTQDSSTLEGLGITLRPERETIADALRWLRDEGHIDAAKVGRLT</sequence>
<dbReference type="AlphaFoldDB" id="A0A919QJE7"/>
<dbReference type="Pfam" id="PF01370">
    <property type="entry name" value="Epimerase"/>
    <property type="match status" value="1"/>
</dbReference>
<evidence type="ECO:0000313" key="3">
    <source>
        <dbReference type="Proteomes" id="UP000640052"/>
    </source>
</evidence>
<evidence type="ECO:0000259" key="1">
    <source>
        <dbReference type="Pfam" id="PF01370"/>
    </source>
</evidence>
<dbReference type="PANTHER" id="PTHR48079">
    <property type="entry name" value="PROTEIN YEEZ"/>
    <property type="match status" value="1"/>
</dbReference>
<proteinExistence type="predicted"/>
<organism evidence="2 3">
    <name type="scientific">Acrocarpospora phusangensis</name>
    <dbReference type="NCBI Taxonomy" id="1070424"/>
    <lineage>
        <taxon>Bacteria</taxon>
        <taxon>Bacillati</taxon>
        <taxon>Actinomycetota</taxon>
        <taxon>Actinomycetes</taxon>
        <taxon>Streptosporangiales</taxon>
        <taxon>Streptosporangiaceae</taxon>
        <taxon>Acrocarpospora</taxon>
    </lineage>
</organism>
<dbReference type="InterPro" id="IPR001509">
    <property type="entry name" value="Epimerase_deHydtase"/>
</dbReference>
<comment type="caution">
    <text evidence="2">The sequence shown here is derived from an EMBL/GenBank/DDBJ whole genome shotgun (WGS) entry which is preliminary data.</text>
</comment>
<dbReference type="PANTHER" id="PTHR48079:SF6">
    <property type="entry name" value="NAD(P)-BINDING DOMAIN-CONTAINING PROTEIN-RELATED"/>
    <property type="match status" value="1"/>
</dbReference>
<dbReference type="EMBL" id="BOOA01000093">
    <property type="protein sequence ID" value="GIH28738.1"/>
    <property type="molecule type" value="Genomic_DNA"/>
</dbReference>
<dbReference type="GO" id="GO:0005737">
    <property type="term" value="C:cytoplasm"/>
    <property type="evidence" value="ECO:0007669"/>
    <property type="project" value="TreeGrafter"/>
</dbReference>
<dbReference type="SUPFAM" id="SSF51735">
    <property type="entry name" value="NAD(P)-binding Rossmann-fold domains"/>
    <property type="match status" value="1"/>
</dbReference>
<gene>
    <name evidence="2" type="ORF">Aph01nite_70480</name>
</gene>
<reference evidence="2" key="1">
    <citation type="submission" date="2021-01" db="EMBL/GenBank/DDBJ databases">
        <title>Whole genome shotgun sequence of Acrocarpospora phusangensis NBRC 108782.</title>
        <authorList>
            <person name="Komaki H."/>
            <person name="Tamura T."/>
        </authorList>
    </citation>
    <scope>NUCLEOTIDE SEQUENCE</scope>
    <source>
        <strain evidence="2">NBRC 108782</strain>
    </source>
</reference>
<name>A0A919QJE7_9ACTN</name>
<protein>
    <submittedName>
        <fullName evidence="2">Oxidoreductase</fullName>
    </submittedName>
</protein>
<dbReference type="Proteomes" id="UP000640052">
    <property type="component" value="Unassembled WGS sequence"/>
</dbReference>
<keyword evidence="3" id="KW-1185">Reference proteome</keyword>
<dbReference type="InterPro" id="IPR051783">
    <property type="entry name" value="NAD(P)-dependent_oxidoreduct"/>
</dbReference>
<dbReference type="Gene3D" id="3.40.50.720">
    <property type="entry name" value="NAD(P)-binding Rossmann-like Domain"/>
    <property type="match status" value="1"/>
</dbReference>
<dbReference type="GO" id="GO:0004029">
    <property type="term" value="F:aldehyde dehydrogenase (NAD+) activity"/>
    <property type="evidence" value="ECO:0007669"/>
    <property type="project" value="TreeGrafter"/>
</dbReference>
<accession>A0A919QJE7</accession>
<feature type="domain" description="NAD-dependent epimerase/dehydratase" evidence="1">
    <location>
        <begin position="1"/>
        <end position="226"/>
    </location>
</feature>